<dbReference type="InterPro" id="IPR058240">
    <property type="entry name" value="rSAM_sf"/>
</dbReference>
<evidence type="ECO:0000256" key="4">
    <source>
        <dbReference type="SAM" id="MobiDB-lite"/>
    </source>
</evidence>
<evidence type="ECO:0000259" key="5">
    <source>
        <dbReference type="SMART" id="SM00729"/>
    </source>
</evidence>
<evidence type="ECO:0000313" key="7">
    <source>
        <dbReference type="Proteomes" id="UP000183508"/>
    </source>
</evidence>
<evidence type="ECO:0000256" key="2">
    <source>
        <dbReference type="ARBA" id="ARBA00023004"/>
    </source>
</evidence>
<dbReference type="SFLD" id="SFLDS00029">
    <property type="entry name" value="Radical_SAM"/>
    <property type="match status" value="1"/>
</dbReference>
<dbReference type="eggNOG" id="COG1533">
    <property type="taxonomic scope" value="Bacteria"/>
</dbReference>
<feature type="domain" description="Elp3/MiaA/NifB-like radical SAM core" evidence="5">
    <location>
        <begin position="27"/>
        <end position="261"/>
    </location>
</feature>
<dbReference type="GO" id="GO:0051536">
    <property type="term" value="F:iron-sulfur cluster binding"/>
    <property type="evidence" value="ECO:0007669"/>
    <property type="project" value="UniProtKB-KW"/>
</dbReference>
<dbReference type="AlphaFoldDB" id="A0A1I7FEY0"/>
<reference evidence="7" key="1">
    <citation type="submission" date="2016-10" db="EMBL/GenBank/DDBJ databases">
        <authorList>
            <person name="Varghese N."/>
        </authorList>
    </citation>
    <scope>NUCLEOTIDE SEQUENCE [LARGE SCALE GENOMIC DNA]</scope>
    <source>
        <strain evidence="7">DSM 17980</strain>
    </source>
</reference>
<dbReference type="SFLD" id="SFLDG01084">
    <property type="entry name" value="Uncharacterised_Radical_SAM_Su"/>
    <property type="match status" value="1"/>
</dbReference>
<keyword evidence="1" id="KW-0479">Metal-binding</keyword>
<dbReference type="SMART" id="SM00729">
    <property type="entry name" value="Elp3"/>
    <property type="match status" value="1"/>
</dbReference>
<dbReference type="PANTHER" id="PTHR43432">
    <property type="entry name" value="SLR0285 PROTEIN"/>
    <property type="match status" value="1"/>
</dbReference>
<dbReference type="RefSeq" id="WP_074948715.1">
    <property type="nucleotide sequence ID" value="NZ_FPBV01000001.1"/>
</dbReference>
<evidence type="ECO:0000313" key="6">
    <source>
        <dbReference type="EMBL" id="SFU34701.1"/>
    </source>
</evidence>
<feature type="region of interest" description="Disordered" evidence="4">
    <location>
        <begin position="294"/>
        <end position="316"/>
    </location>
</feature>
<dbReference type="SUPFAM" id="SSF102114">
    <property type="entry name" value="Radical SAM enzymes"/>
    <property type="match status" value="1"/>
</dbReference>
<dbReference type="PANTHER" id="PTHR43432:SF3">
    <property type="entry name" value="SLR0285 PROTEIN"/>
    <property type="match status" value="1"/>
</dbReference>
<dbReference type="GO" id="GO:0016829">
    <property type="term" value="F:lyase activity"/>
    <property type="evidence" value="ECO:0007669"/>
    <property type="project" value="UniProtKB-KW"/>
</dbReference>
<proteinExistence type="predicted"/>
<gene>
    <name evidence="6" type="ORF">SAMN05421543_101215</name>
</gene>
<dbReference type="InterPro" id="IPR006638">
    <property type="entry name" value="Elp3/MiaA/NifB-like_rSAM"/>
</dbReference>
<dbReference type="GO" id="GO:0046872">
    <property type="term" value="F:metal ion binding"/>
    <property type="evidence" value="ECO:0007669"/>
    <property type="project" value="UniProtKB-KW"/>
</dbReference>
<dbReference type="Proteomes" id="UP000183508">
    <property type="component" value="Unassembled WGS sequence"/>
</dbReference>
<evidence type="ECO:0000256" key="1">
    <source>
        <dbReference type="ARBA" id="ARBA00022723"/>
    </source>
</evidence>
<keyword evidence="6" id="KW-0456">Lyase</keyword>
<sequence length="316" mass="35527">MPVDAPQFEPITSKQVMNRVNSPGMPFRWSLNPYRGCAHGCSFCYARETHVYLGMEADDSFRTHILVKENAAEALEDQLRRMLRRHGGRLSALHEEIGVLAIGTATDPYQPVEARAKRTRACLEVLARYRVPVSITTRSPLILRDLDLLREMDVRSIHLSVHTLDKEIWRRLEPATPHPQKRLETVQTLVNHGLNAGIFLAPILPCLTDSTPALEAVIQAAVAHGARFVVPSVLRLTPDVKRWFFSVVGAHYPKHLPALRRLYTRAYPPAAYVDPLLDRIHHLTVRHGVPERIPKVAPKVSPPGRPEEGIQLSLGL</sequence>
<accession>A0A1I7FEY0</accession>
<dbReference type="InterPro" id="IPR040086">
    <property type="entry name" value="MJ0683-like"/>
</dbReference>
<keyword evidence="7" id="KW-1185">Reference proteome</keyword>
<keyword evidence="2" id="KW-0408">Iron</keyword>
<name>A0A1I7FEY0_9BACL</name>
<protein>
    <submittedName>
        <fullName evidence="6">DNA repair photolyase</fullName>
    </submittedName>
</protein>
<evidence type="ECO:0000256" key="3">
    <source>
        <dbReference type="ARBA" id="ARBA00023014"/>
    </source>
</evidence>
<dbReference type="Gene3D" id="3.80.30.30">
    <property type="match status" value="1"/>
</dbReference>
<dbReference type="Pfam" id="PF04055">
    <property type="entry name" value="Radical_SAM"/>
    <property type="match status" value="1"/>
</dbReference>
<organism evidence="6 7">
    <name type="scientific">Alicyclobacillus macrosporangiidus</name>
    <dbReference type="NCBI Taxonomy" id="392015"/>
    <lineage>
        <taxon>Bacteria</taxon>
        <taxon>Bacillati</taxon>
        <taxon>Bacillota</taxon>
        <taxon>Bacilli</taxon>
        <taxon>Bacillales</taxon>
        <taxon>Alicyclobacillaceae</taxon>
        <taxon>Alicyclobacillus</taxon>
    </lineage>
</organism>
<dbReference type="OrthoDB" id="9785699at2"/>
<keyword evidence="3" id="KW-0411">Iron-sulfur</keyword>
<dbReference type="InterPro" id="IPR007197">
    <property type="entry name" value="rSAM"/>
</dbReference>
<dbReference type="EMBL" id="FPBV01000001">
    <property type="protein sequence ID" value="SFU34701.1"/>
    <property type="molecule type" value="Genomic_DNA"/>
</dbReference>
<dbReference type="STRING" id="392015.SAMN05421543_101215"/>